<dbReference type="InterPro" id="IPR014717">
    <property type="entry name" value="Transl_elong_EF1B/ribsomal_bS6"/>
</dbReference>
<organism evidence="1 2">
    <name type="scientific">Ramlibacter pinisoli</name>
    <dbReference type="NCBI Taxonomy" id="2682844"/>
    <lineage>
        <taxon>Bacteria</taxon>
        <taxon>Pseudomonadati</taxon>
        <taxon>Pseudomonadota</taxon>
        <taxon>Betaproteobacteria</taxon>
        <taxon>Burkholderiales</taxon>
        <taxon>Comamonadaceae</taxon>
        <taxon>Ramlibacter</taxon>
    </lineage>
</organism>
<sequence>MRVPRLAAAEFLRALRWPGAAGALLAAASLAWTGAVLLPAQARLAAGQEQLARAERRAAAVRSGLASAPQSAATRRKLFYGALPAMTELTQNIDRIYAAAATEQLSLVRGEYMGAEIPAAGLVRYKIVLPLKGTYPQVRRFAAACATGVPGLSLDDLSLQRQSIADAKVDARVQMSIYVAVR</sequence>
<dbReference type="EMBL" id="WSEL01000009">
    <property type="protein sequence ID" value="MVQ31789.1"/>
    <property type="molecule type" value="Genomic_DNA"/>
</dbReference>
<comment type="caution">
    <text evidence="1">The sequence shown here is derived from an EMBL/GenBank/DDBJ whole genome shotgun (WGS) entry which is preliminary data.</text>
</comment>
<protein>
    <submittedName>
        <fullName evidence="1">Pilus assembly protein PilO</fullName>
    </submittedName>
</protein>
<accession>A0A6N8IXP4</accession>
<evidence type="ECO:0000313" key="2">
    <source>
        <dbReference type="Proteomes" id="UP000469385"/>
    </source>
</evidence>
<keyword evidence="2" id="KW-1185">Reference proteome</keyword>
<dbReference type="RefSeq" id="WP_157399800.1">
    <property type="nucleotide sequence ID" value="NZ_WSEL01000009.1"/>
</dbReference>
<reference evidence="1 2" key="1">
    <citation type="submission" date="2019-12" db="EMBL/GenBank/DDBJ databases">
        <authorList>
            <person name="Huq M.A."/>
        </authorList>
    </citation>
    <scope>NUCLEOTIDE SEQUENCE [LARGE SCALE GENOMIC DNA]</scope>
    <source>
        <strain evidence="1 2">MAH-25</strain>
    </source>
</reference>
<name>A0A6N8IXP4_9BURK</name>
<evidence type="ECO:0000313" key="1">
    <source>
        <dbReference type="EMBL" id="MVQ31789.1"/>
    </source>
</evidence>
<dbReference type="Proteomes" id="UP000469385">
    <property type="component" value="Unassembled WGS sequence"/>
</dbReference>
<proteinExistence type="predicted"/>
<dbReference type="Gene3D" id="3.30.70.60">
    <property type="match status" value="1"/>
</dbReference>
<dbReference type="AlphaFoldDB" id="A0A6N8IXP4"/>
<gene>
    <name evidence="1" type="ORF">GON04_20190</name>
</gene>